<dbReference type="PRINTS" id="PR00038">
    <property type="entry name" value="HTHLUXR"/>
</dbReference>
<keyword evidence="3" id="KW-0804">Transcription</keyword>
<comment type="caution">
    <text evidence="6">The sequence shown here is derived from an EMBL/GenBank/DDBJ whole genome shotgun (WGS) entry which is preliminary data.</text>
</comment>
<feature type="domain" description="HTH luxR-type" evidence="5">
    <location>
        <begin position="295"/>
        <end position="360"/>
    </location>
</feature>
<proteinExistence type="predicted"/>
<evidence type="ECO:0000256" key="4">
    <source>
        <dbReference type="SAM" id="MobiDB-lite"/>
    </source>
</evidence>
<dbReference type="OrthoDB" id="9782655at2"/>
<dbReference type="SMART" id="SM00091">
    <property type="entry name" value="PAS"/>
    <property type="match status" value="1"/>
</dbReference>
<dbReference type="CDD" id="cd00130">
    <property type="entry name" value="PAS"/>
    <property type="match status" value="1"/>
</dbReference>
<reference evidence="6 7" key="1">
    <citation type="journal article" date="2014" name="Genome Announc.">
        <title>Genome Sequence of Afipia felis Strain 76713, Isolated in Hospital Water Using an Amoeba Co-Culture Procedure.</title>
        <authorList>
            <person name="Benamar S."/>
            <person name="La Scola B."/>
            <person name="Croce O."/>
        </authorList>
    </citation>
    <scope>NUCLEOTIDE SEQUENCE [LARGE SCALE GENOMIC DNA]</scope>
    <source>
        <strain evidence="6 7">76713</strain>
    </source>
</reference>
<dbReference type="CDD" id="cd06170">
    <property type="entry name" value="LuxR_C_like"/>
    <property type="match status" value="1"/>
</dbReference>
<dbReference type="Pfam" id="PF00196">
    <property type="entry name" value="GerE"/>
    <property type="match status" value="1"/>
</dbReference>
<dbReference type="InterPro" id="IPR016032">
    <property type="entry name" value="Sig_transdc_resp-reg_C-effctor"/>
</dbReference>
<dbReference type="InterPro" id="IPR000014">
    <property type="entry name" value="PAS"/>
</dbReference>
<evidence type="ECO:0000313" key="6">
    <source>
        <dbReference type="EMBL" id="CEG10492.1"/>
    </source>
</evidence>
<name>A0A090MVF2_AFIFE</name>
<dbReference type="STRING" id="1035.BN961_03932"/>
<dbReference type="InterPro" id="IPR000792">
    <property type="entry name" value="Tscrpt_reg_LuxR_C"/>
</dbReference>
<gene>
    <name evidence="6" type="primary">fixJ_4</name>
    <name evidence="6" type="ORF">BN961_03932</name>
</gene>
<dbReference type="Gene3D" id="3.30.450.20">
    <property type="entry name" value="PAS domain"/>
    <property type="match status" value="1"/>
</dbReference>
<keyword evidence="7" id="KW-1185">Reference proteome</keyword>
<dbReference type="SUPFAM" id="SSF46894">
    <property type="entry name" value="C-terminal effector domain of the bipartite response regulators"/>
    <property type="match status" value="1"/>
</dbReference>
<feature type="region of interest" description="Disordered" evidence="4">
    <location>
        <begin position="274"/>
        <end position="294"/>
    </location>
</feature>
<evidence type="ECO:0000259" key="5">
    <source>
        <dbReference type="PROSITE" id="PS50043"/>
    </source>
</evidence>
<dbReference type="Proteomes" id="UP000035762">
    <property type="component" value="Unassembled WGS sequence"/>
</dbReference>
<protein>
    <submittedName>
        <fullName evidence="6">Transcriptional regulatory protein FixJ</fullName>
    </submittedName>
</protein>
<dbReference type="InterPro" id="IPR035965">
    <property type="entry name" value="PAS-like_dom_sf"/>
</dbReference>
<sequence length="363" mass="39745">MPVEENQKLVRALDDLFRLSALQADWKDLEEDAVVESLASVLVKTLNADFVYMSIATLQVVVELVYGPNGRLPPPFVPTVRNSLLAAITDGGKIVSPVSGNKVTVHATPIGNHGEATVIVASDRPDFPTEVETLLQRMAASQAMLELRRREKTAPNAYLARLIAASSDFIGIVNLQGRPLFVNHAGLEHVGLADLREASELHIADFLALGDRDQLRYGVWHRILSDGRWTGVLRLLHTKSKDSRPFLFDFYRLDLPPAGPVAIGVVGKEVASTSKTLTDSKEGGSSEVTDERDEAAARVQTLSERERQVLVRLADGQAHKEIAHELGISVRTVEVHRSRMLRRLGVKTVAEAIKLAVLAGLKE</sequence>
<dbReference type="Gene3D" id="1.10.10.10">
    <property type="entry name" value="Winged helix-like DNA-binding domain superfamily/Winged helix DNA-binding domain"/>
    <property type="match status" value="1"/>
</dbReference>
<dbReference type="GO" id="GO:0006355">
    <property type="term" value="P:regulation of DNA-templated transcription"/>
    <property type="evidence" value="ECO:0007669"/>
    <property type="project" value="InterPro"/>
</dbReference>
<dbReference type="InterPro" id="IPR036388">
    <property type="entry name" value="WH-like_DNA-bd_sf"/>
</dbReference>
<dbReference type="RefSeq" id="WP_024922106.1">
    <property type="nucleotide sequence ID" value="NZ_CCAZ020000003.1"/>
</dbReference>
<keyword evidence="2" id="KW-0238">DNA-binding</keyword>
<dbReference type="SMART" id="SM00421">
    <property type="entry name" value="HTH_LUXR"/>
    <property type="match status" value="1"/>
</dbReference>
<dbReference type="GO" id="GO:0003677">
    <property type="term" value="F:DNA binding"/>
    <property type="evidence" value="ECO:0007669"/>
    <property type="project" value="UniProtKB-KW"/>
</dbReference>
<dbReference type="PROSITE" id="PS50043">
    <property type="entry name" value="HTH_LUXR_2"/>
    <property type="match status" value="1"/>
</dbReference>
<dbReference type="EMBL" id="CCAZ020000003">
    <property type="protein sequence ID" value="CEG10492.1"/>
    <property type="molecule type" value="Genomic_DNA"/>
</dbReference>
<evidence type="ECO:0000256" key="2">
    <source>
        <dbReference type="ARBA" id="ARBA00023125"/>
    </source>
</evidence>
<keyword evidence="1" id="KW-0805">Transcription regulation</keyword>
<evidence type="ECO:0000256" key="3">
    <source>
        <dbReference type="ARBA" id="ARBA00023163"/>
    </source>
</evidence>
<dbReference type="PANTHER" id="PTHR44688:SF16">
    <property type="entry name" value="DNA-BINDING TRANSCRIPTIONAL ACTIVATOR DEVR_DOSR"/>
    <property type="match status" value="1"/>
</dbReference>
<dbReference type="PANTHER" id="PTHR44688">
    <property type="entry name" value="DNA-BINDING TRANSCRIPTIONAL ACTIVATOR DEVR_DOSR"/>
    <property type="match status" value="1"/>
</dbReference>
<evidence type="ECO:0000313" key="7">
    <source>
        <dbReference type="Proteomes" id="UP000035762"/>
    </source>
</evidence>
<dbReference type="SUPFAM" id="SSF55785">
    <property type="entry name" value="PYP-like sensor domain (PAS domain)"/>
    <property type="match status" value="1"/>
</dbReference>
<dbReference type="AlphaFoldDB" id="A0A090MVF2"/>
<accession>A0A090MVF2</accession>
<evidence type="ECO:0000256" key="1">
    <source>
        <dbReference type="ARBA" id="ARBA00023015"/>
    </source>
</evidence>
<organism evidence="6 7">
    <name type="scientific">Afipia felis</name>
    <name type="common">Cat scratch disease bacillus</name>
    <dbReference type="NCBI Taxonomy" id="1035"/>
    <lineage>
        <taxon>Bacteria</taxon>
        <taxon>Pseudomonadati</taxon>
        <taxon>Pseudomonadota</taxon>
        <taxon>Alphaproteobacteria</taxon>
        <taxon>Hyphomicrobiales</taxon>
        <taxon>Nitrobacteraceae</taxon>
        <taxon>Afipia</taxon>
    </lineage>
</organism>